<dbReference type="SUPFAM" id="SSF81296">
    <property type="entry name" value="E set domains"/>
    <property type="match status" value="1"/>
</dbReference>
<evidence type="ECO:0000313" key="4">
    <source>
        <dbReference type="EMBL" id="ADI30896.1"/>
    </source>
</evidence>
<dbReference type="InterPro" id="IPR014880">
    <property type="entry name" value="SoxZ_dom"/>
</dbReference>
<evidence type="ECO:0000256" key="1">
    <source>
        <dbReference type="SAM" id="SignalP"/>
    </source>
</evidence>
<dbReference type="eggNOG" id="COG5501">
    <property type="taxonomic scope" value="Bacteria"/>
</dbReference>
<dbReference type="InterPro" id="IPR032711">
    <property type="entry name" value="SoxY"/>
</dbReference>
<keyword evidence="1" id="KW-0732">Signal</keyword>
<evidence type="ECO:0000313" key="5">
    <source>
        <dbReference type="Proteomes" id="UP000000383"/>
    </source>
</evidence>
<dbReference type="InterPro" id="IPR013783">
    <property type="entry name" value="Ig-like_fold"/>
</dbReference>
<dbReference type="InterPro" id="IPR038162">
    <property type="entry name" value="SoxY_sf"/>
</dbReference>
<dbReference type="RefSeq" id="WP_013149203.1">
    <property type="nucleotide sequence ID" value="NC_014207.1"/>
</dbReference>
<dbReference type="NCBIfam" id="TIGR04557">
    <property type="entry name" value="fuse_rel_SoxYZ"/>
    <property type="match status" value="1"/>
</dbReference>
<dbReference type="KEGG" id="meh:M301_2536"/>
<dbReference type="InterPro" id="IPR014756">
    <property type="entry name" value="Ig_E-set"/>
</dbReference>
<dbReference type="Gene3D" id="2.60.40.10">
    <property type="entry name" value="Immunoglobulins"/>
    <property type="match status" value="1"/>
</dbReference>
<dbReference type="InterPro" id="IPR030831">
    <property type="entry name" value="Fuse-rel_SoxYZ"/>
</dbReference>
<reference evidence="5" key="1">
    <citation type="submission" date="2010-05" db="EMBL/GenBank/DDBJ databases">
        <title>Complete sequence of Methylotenera sp. 301.</title>
        <authorList>
            <person name="Lucas S."/>
            <person name="Copeland A."/>
            <person name="Lapidus A."/>
            <person name="Cheng J.-F."/>
            <person name="Bruce D."/>
            <person name="Goodwin L."/>
            <person name="Pitluck S."/>
            <person name="Clum A."/>
            <person name="Land M."/>
            <person name="Hauser L."/>
            <person name="Kyrpides N."/>
            <person name="Ivanova N."/>
            <person name="Chistoservova L."/>
            <person name="Kalyuzhnaya M."/>
            <person name="Woyke T."/>
        </authorList>
    </citation>
    <scope>NUCLEOTIDE SEQUENCE [LARGE SCALE GENOMIC DNA]</scope>
    <source>
        <strain evidence="5">301</strain>
    </source>
</reference>
<evidence type="ECO:0000259" key="2">
    <source>
        <dbReference type="Pfam" id="PF08770"/>
    </source>
</evidence>
<accession>D7DN95</accession>
<dbReference type="Gene3D" id="2.60.40.2470">
    <property type="entry name" value="SoxY domain"/>
    <property type="match status" value="1"/>
</dbReference>
<feature type="domain" description="Sulphur oxidation protein SoxZ" evidence="2">
    <location>
        <begin position="174"/>
        <end position="263"/>
    </location>
</feature>
<evidence type="ECO:0000259" key="3">
    <source>
        <dbReference type="Pfam" id="PF13501"/>
    </source>
</evidence>
<gene>
    <name evidence="4" type="ordered locus">M301_2536</name>
</gene>
<dbReference type="HOGENOM" id="CLU_088210_0_0_4"/>
<dbReference type="EMBL" id="CP002056">
    <property type="protein sequence ID" value="ADI30896.1"/>
    <property type="molecule type" value="Genomic_DNA"/>
</dbReference>
<dbReference type="AlphaFoldDB" id="D7DN95"/>
<dbReference type="STRING" id="666681.M301_2536"/>
<proteinExistence type="predicted"/>
<reference evidence="4 5" key="2">
    <citation type="journal article" date="2011" name="J. Bacteriol.">
        <title>Genomes of three methylotrophs from a single niche uncover genetic and metabolic divergence of Methylophilaceae.</title>
        <authorList>
            <person name="Lapidus A."/>
            <person name="Clum A."/>
            <person name="Labutti K."/>
            <person name="Kaluzhnaya M.G."/>
            <person name="Lim S."/>
            <person name="Beck D.A."/>
            <person name="Glavina Del Rio T."/>
            <person name="Nolan M."/>
            <person name="Mavromatis K."/>
            <person name="Huntemann M."/>
            <person name="Lucas S."/>
            <person name="Lidstrom M.E."/>
            <person name="Ivanova N."/>
            <person name="Chistoserdova L."/>
        </authorList>
    </citation>
    <scope>NUCLEOTIDE SEQUENCE [LARGE SCALE GENOMIC DNA]</scope>
    <source>
        <strain evidence="4 5">301</strain>
    </source>
</reference>
<organism evidence="4 5">
    <name type="scientific">Methylotenera versatilis (strain 301)</name>
    <dbReference type="NCBI Taxonomy" id="666681"/>
    <lineage>
        <taxon>Bacteria</taxon>
        <taxon>Pseudomonadati</taxon>
        <taxon>Pseudomonadota</taxon>
        <taxon>Betaproteobacteria</taxon>
        <taxon>Nitrosomonadales</taxon>
        <taxon>Methylophilaceae</taxon>
        <taxon>Methylotenera</taxon>
    </lineage>
</organism>
<keyword evidence="5" id="KW-1185">Reference proteome</keyword>
<protein>
    <submittedName>
        <fullName evidence="4">Sulfur oxidation protein SoxZ</fullName>
    </submittedName>
</protein>
<dbReference type="Pfam" id="PF08770">
    <property type="entry name" value="SoxZ"/>
    <property type="match status" value="1"/>
</dbReference>
<dbReference type="Proteomes" id="UP000000383">
    <property type="component" value="Chromosome"/>
</dbReference>
<dbReference type="Pfam" id="PF13501">
    <property type="entry name" value="SoxY"/>
    <property type="match status" value="1"/>
</dbReference>
<feature type="domain" description="Ig-like SoxY" evidence="3">
    <location>
        <begin position="38"/>
        <end position="147"/>
    </location>
</feature>
<feature type="chain" id="PRO_5003094763" evidence="1">
    <location>
        <begin position="27"/>
        <end position="267"/>
    </location>
</feature>
<name>D7DN95_METV0</name>
<sequence precursor="true">MMNLNKILWSVLASAILLLTSASAFAEPDAKLWPVMKEAFFAKRDMQEVDFIKIDAPRRAESGAQVPVTYSVDNAAANGVKITKLYAFVDANPIPLTATYHLTDALGNFQLATRIRFETDAFVRLVGEDASGKLYLASREIRAAGGCGGTVESDEAAIRASAGKIKFKVDEPVAIGSATSTTFNIKHPMRTGLQRDLVSQGFVPAFYIKKTEFSYNGKPVLTIDVGVGTAEDPYFKFNFVPDAAGKLEVTATDNEGKAFVQQVDVKG</sequence>
<feature type="signal peptide" evidence="1">
    <location>
        <begin position="1"/>
        <end position="26"/>
    </location>
</feature>